<keyword evidence="3" id="KW-1185">Reference proteome</keyword>
<reference evidence="2" key="2">
    <citation type="submission" date="2020-05" db="UniProtKB">
        <authorList>
            <consortium name="EnsemblMetazoa"/>
        </authorList>
    </citation>
    <scope>IDENTIFICATION</scope>
    <source>
        <strain evidence="2">maculatus3</strain>
    </source>
</reference>
<reference evidence="3" key="1">
    <citation type="submission" date="2013-09" db="EMBL/GenBank/DDBJ databases">
        <title>The Genome Sequence of Anopheles maculatus species B.</title>
        <authorList>
            <consortium name="The Broad Institute Genomics Platform"/>
            <person name="Neafsey D.E."/>
            <person name="Besansky N."/>
            <person name="Howell P."/>
            <person name="Walton C."/>
            <person name="Young S.K."/>
            <person name="Zeng Q."/>
            <person name="Gargeya S."/>
            <person name="Fitzgerald M."/>
            <person name="Haas B."/>
            <person name="Abouelleil A."/>
            <person name="Allen A.W."/>
            <person name="Alvarado L."/>
            <person name="Arachchi H.M."/>
            <person name="Berlin A.M."/>
            <person name="Chapman S.B."/>
            <person name="Gainer-Dewar J."/>
            <person name="Goldberg J."/>
            <person name="Griggs A."/>
            <person name="Gujja S."/>
            <person name="Hansen M."/>
            <person name="Howarth C."/>
            <person name="Imamovic A."/>
            <person name="Ireland A."/>
            <person name="Larimer J."/>
            <person name="McCowan C."/>
            <person name="Murphy C."/>
            <person name="Pearson M."/>
            <person name="Poon T.W."/>
            <person name="Priest M."/>
            <person name="Roberts A."/>
            <person name="Saif S."/>
            <person name="Shea T."/>
            <person name="Sisk P."/>
            <person name="Sykes S."/>
            <person name="Wortman J."/>
            <person name="Nusbaum C."/>
            <person name="Birren B."/>
        </authorList>
    </citation>
    <scope>NUCLEOTIDE SEQUENCE [LARGE SCALE GENOMIC DNA]</scope>
    <source>
        <strain evidence="3">maculatus3</strain>
    </source>
</reference>
<dbReference type="AlphaFoldDB" id="A0A182T1K7"/>
<dbReference type="VEuPathDB" id="VectorBase:AMAM017783"/>
<dbReference type="EnsemblMetazoa" id="AMAM017783-RA">
    <property type="protein sequence ID" value="AMAM017783-PA"/>
    <property type="gene ID" value="AMAM017783"/>
</dbReference>
<evidence type="ECO:0000256" key="1">
    <source>
        <dbReference type="SAM" id="Phobius"/>
    </source>
</evidence>
<organism evidence="2 3">
    <name type="scientific">Anopheles maculatus</name>
    <dbReference type="NCBI Taxonomy" id="74869"/>
    <lineage>
        <taxon>Eukaryota</taxon>
        <taxon>Metazoa</taxon>
        <taxon>Ecdysozoa</taxon>
        <taxon>Arthropoda</taxon>
        <taxon>Hexapoda</taxon>
        <taxon>Insecta</taxon>
        <taxon>Pterygota</taxon>
        <taxon>Neoptera</taxon>
        <taxon>Endopterygota</taxon>
        <taxon>Diptera</taxon>
        <taxon>Nematocera</taxon>
        <taxon>Culicoidea</taxon>
        <taxon>Culicidae</taxon>
        <taxon>Anophelinae</taxon>
        <taxon>Anopheles</taxon>
        <taxon>Anopheles maculatus group</taxon>
    </lineage>
</organism>
<dbReference type="Proteomes" id="UP000075901">
    <property type="component" value="Unassembled WGS sequence"/>
</dbReference>
<sequence>IRHPLVAPQLPTKPGGLVPSRPSIGGVPGGGISSSGVASSPSSVGATGSIGIPGQMISSMATKVVQPTATVSSVPVSAPTTGIARSVSPGQLIRQTAISQLSVTSPPIVGGAGTTGLGTGGIVPNASGIPAGTAPDTYANTPTGKVSVTRHTEFIQLSSKIVSLIIFITQFACIEYDVFLVFLFVRLFCFFTFAITFITNLKGVGR</sequence>
<keyword evidence="1" id="KW-0472">Membrane</keyword>
<evidence type="ECO:0000313" key="3">
    <source>
        <dbReference type="Proteomes" id="UP000075901"/>
    </source>
</evidence>
<keyword evidence="1" id="KW-1133">Transmembrane helix</keyword>
<feature type="transmembrane region" description="Helical" evidence="1">
    <location>
        <begin position="178"/>
        <end position="201"/>
    </location>
</feature>
<accession>A0A182T1K7</accession>
<evidence type="ECO:0000313" key="2">
    <source>
        <dbReference type="EnsemblMetazoa" id="AMAM017783-PA"/>
    </source>
</evidence>
<name>A0A182T1K7_9DIPT</name>
<keyword evidence="1" id="KW-0812">Transmembrane</keyword>
<protein>
    <submittedName>
        <fullName evidence="2">Uncharacterized protein</fullName>
    </submittedName>
</protein>
<proteinExistence type="predicted"/>